<evidence type="ECO:0000259" key="16">
    <source>
        <dbReference type="SMART" id="SM00936"/>
    </source>
</evidence>
<keyword evidence="8" id="KW-0378">Hydrolase</keyword>
<protein>
    <recommendedName>
        <fullName evidence="4">serine-type D-Ala-D-Ala carboxypeptidase</fullName>
        <ecNumber evidence="4">3.4.16.4</ecNumber>
    </recommendedName>
</protein>
<evidence type="ECO:0000256" key="10">
    <source>
        <dbReference type="ARBA" id="ARBA00022984"/>
    </source>
</evidence>
<feature type="active site" description="Proton acceptor" evidence="13">
    <location>
        <position position="65"/>
    </location>
</feature>
<evidence type="ECO:0000256" key="12">
    <source>
        <dbReference type="ARBA" id="ARBA00034000"/>
    </source>
</evidence>
<feature type="active site" evidence="13">
    <location>
        <position position="117"/>
    </location>
</feature>
<dbReference type="EMBL" id="WSFT01000053">
    <property type="protein sequence ID" value="MBS4539958.1"/>
    <property type="molecule type" value="Genomic_DNA"/>
</dbReference>
<keyword evidence="18" id="KW-1185">Reference proteome</keyword>
<feature type="active site" description="Acyl-ester intermediate" evidence="13">
    <location>
        <position position="62"/>
    </location>
</feature>
<dbReference type="GO" id="GO:0009252">
    <property type="term" value="P:peptidoglycan biosynthetic process"/>
    <property type="evidence" value="ECO:0007669"/>
    <property type="project" value="UniProtKB-KW"/>
</dbReference>
<reference evidence="17" key="1">
    <citation type="submission" date="2019-12" db="EMBL/GenBank/DDBJ databases">
        <title>Clostridiaceae gen. nov. sp. nov., isolated from sediment in Xinjiang, China.</title>
        <authorList>
            <person name="Zhang R."/>
        </authorList>
    </citation>
    <scope>NUCLEOTIDE SEQUENCE</scope>
    <source>
        <strain evidence="17">D2Q-11</strain>
    </source>
</reference>
<evidence type="ECO:0000256" key="13">
    <source>
        <dbReference type="PIRSR" id="PIRSR618044-1"/>
    </source>
</evidence>
<keyword evidence="11" id="KW-0961">Cell wall biogenesis/degradation</keyword>
<dbReference type="PRINTS" id="PR00725">
    <property type="entry name" value="DADACBPTASE1"/>
</dbReference>
<dbReference type="SMART" id="SM00936">
    <property type="entry name" value="PBP5_C"/>
    <property type="match status" value="1"/>
</dbReference>
<dbReference type="InterPro" id="IPR015956">
    <property type="entry name" value="Peniciliin-bd_prot_C_sf"/>
</dbReference>
<evidence type="ECO:0000256" key="5">
    <source>
        <dbReference type="ARBA" id="ARBA00022645"/>
    </source>
</evidence>
<dbReference type="Pfam" id="PF07943">
    <property type="entry name" value="PBP5_C"/>
    <property type="match status" value="1"/>
</dbReference>
<dbReference type="InterPro" id="IPR012907">
    <property type="entry name" value="Peptidase_S11_C"/>
</dbReference>
<comment type="catalytic activity">
    <reaction evidence="12">
        <text>Preferential cleavage: (Ac)2-L-Lys-D-Ala-|-D-Ala. Also transpeptidation of peptidyl-alanyl moieties that are N-acyl substituents of D-alanine.</text>
        <dbReference type="EC" id="3.4.16.4"/>
    </reaction>
</comment>
<dbReference type="SUPFAM" id="SSF56601">
    <property type="entry name" value="beta-lactamase/transpeptidase-like"/>
    <property type="match status" value="1"/>
</dbReference>
<evidence type="ECO:0000256" key="4">
    <source>
        <dbReference type="ARBA" id="ARBA00012448"/>
    </source>
</evidence>
<accession>A0A942UVR6</accession>
<evidence type="ECO:0000256" key="15">
    <source>
        <dbReference type="RuleBase" id="RU004016"/>
    </source>
</evidence>
<feature type="domain" description="Peptidase S11 D-Ala-D-Ala carboxypeptidase A C-terminal" evidence="16">
    <location>
        <begin position="268"/>
        <end position="358"/>
    </location>
</feature>
<evidence type="ECO:0000256" key="7">
    <source>
        <dbReference type="ARBA" id="ARBA00022729"/>
    </source>
</evidence>
<dbReference type="SUPFAM" id="SSF69189">
    <property type="entry name" value="Penicillin-binding protein associated domain"/>
    <property type="match status" value="1"/>
</dbReference>
<proteinExistence type="inferred from homology"/>
<comment type="pathway">
    <text evidence="2">Cell wall biogenesis; peptidoglycan biosynthesis.</text>
</comment>
<dbReference type="AlphaFoldDB" id="A0A942UVR6"/>
<keyword evidence="7" id="KW-0732">Signal</keyword>
<dbReference type="InterPro" id="IPR037167">
    <property type="entry name" value="Peptidase_S11_C_sf"/>
</dbReference>
<dbReference type="Gene3D" id="2.60.410.10">
    <property type="entry name" value="D-Ala-D-Ala carboxypeptidase, C-terminal domain"/>
    <property type="match status" value="1"/>
</dbReference>
<evidence type="ECO:0000256" key="3">
    <source>
        <dbReference type="ARBA" id="ARBA00007164"/>
    </source>
</evidence>
<dbReference type="Gene3D" id="3.40.710.10">
    <property type="entry name" value="DD-peptidase/beta-lactamase superfamily"/>
    <property type="match status" value="1"/>
</dbReference>
<dbReference type="GO" id="GO:0008360">
    <property type="term" value="P:regulation of cell shape"/>
    <property type="evidence" value="ECO:0007669"/>
    <property type="project" value="UniProtKB-KW"/>
</dbReference>
<keyword evidence="9" id="KW-0133">Cell shape</keyword>
<evidence type="ECO:0000256" key="9">
    <source>
        <dbReference type="ARBA" id="ARBA00022960"/>
    </source>
</evidence>
<keyword evidence="6" id="KW-0645">Protease</keyword>
<comment type="similarity">
    <text evidence="3 15">Belongs to the peptidase S11 family.</text>
</comment>
<dbReference type="EC" id="3.4.16.4" evidence="4"/>
<keyword evidence="10" id="KW-0573">Peptidoglycan synthesis</keyword>
<dbReference type="GO" id="GO:0006508">
    <property type="term" value="P:proteolysis"/>
    <property type="evidence" value="ECO:0007669"/>
    <property type="project" value="UniProtKB-KW"/>
</dbReference>
<dbReference type="GO" id="GO:0009002">
    <property type="term" value="F:serine-type D-Ala-D-Ala carboxypeptidase activity"/>
    <property type="evidence" value="ECO:0007669"/>
    <property type="project" value="UniProtKB-EC"/>
</dbReference>
<dbReference type="PANTHER" id="PTHR21581">
    <property type="entry name" value="D-ALANYL-D-ALANINE CARBOXYPEPTIDASE"/>
    <property type="match status" value="1"/>
</dbReference>
<feature type="binding site" evidence="14">
    <location>
        <position position="221"/>
    </location>
    <ligand>
        <name>substrate</name>
    </ligand>
</feature>
<sequence>MFKKNIIISIITLFFIAVLPVTHSFSIAMAPNESARGAILIERDSGRILYSKNINQKLPMASTTKIMTALIAIEKGDLDETVIVKEEWTNVEGSSIYLKPNEKVKLKDLVYGLILRSGNDAATAIACHIAGSIDNFSVLMNERAKEIGAINTNFTNPHGLHSENHYTTAYDLALISQVALKNETFRKISKTVDYVSDRDLNSHFYNKNKTLWQYDGGDGVKIGYTQAAGRCLVSSATRDDIQLIAVVLNDNNWFNDCYNLFDYGFNNYKNTHILRKGNFIKNISINNGKIDKLPIVINKDFYYPLLKDEVKDIKISVKIPKTLTAPVKKGTVVGEVNITLKDQNIYKGDIKLSESINEKTLKDKMVNFIDSIF</sequence>
<keyword evidence="5 17" id="KW-0121">Carboxypeptidase</keyword>
<comment type="caution">
    <text evidence="17">The sequence shown here is derived from an EMBL/GenBank/DDBJ whole genome shotgun (WGS) entry which is preliminary data.</text>
</comment>
<evidence type="ECO:0000256" key="11">
    <source>
        <dbReference type="ARBA" id="ARBA00023316"/>
    </source>
</evidence>
<evidence type="ECO:0000256" key="1">
    <source>
        <dbReference type="ARBA" id="ARBA00003217"/>
    </source>
</evidence>
<evidence type="ECO:0000256" key="14">
    <source>
        <dbReference type="PIRSR" id="PIRSR618044-2"/>
    </source>
</evidence>
<evidence type="ECO:0000256" key="8">
    <source>
        <dbReference type="ARBA" id="ARBA00022801"/>
    </source>
</evidence>
<comment type="function">
    <text evidence="1">Removes C-terminal D-alanyl residues from sugar-peptide cell wall precursors.</text>
</comment>
<dbReference type="PANTHER" id="PTHR21581:SF33">
    <property type="entry name" value="D-ALANYL-D-ALANINE CARBOXYPEPTIDASE DACB"/>
    <property type="match status" value="1"/>
</dbReference>
<dbReference type="InterPro" id="IPR018044">
    <property type="entry name" value="Peptidase_S11"/>
</dbReference>
<dbReference type="InterPro" id="IPR012338">
    <property type="entry name" value="Beta-lactam/transpept-like"/>
</dbReference>
<dbReference type="Proteomes" id="UP000724672">
    <property type="component" value="Unassembled WGS sequence"/>
</dbReference>
<evidence type="ECO:0000313" key="17">
    <source>
        <dbReference type="EMBL" id="MBS4539958.1"/>
    </source>
</evidence>
<dbReference type="InterPro" id="IPR001967">
    <property type="entry name" value="Peptidase_S11_N"/>
</dbReference>
<name>A0A942UVR6_9FIRM</name>
<dbReference type="GO" id="GO:0071555">
    <property type="term" value="P:cell wall organization"/>
    <property type="evidence" value="ECO:0007669"/>
    <property type="project" value="UniProtKB-KW"/>
</dbReference>
<gene>
    <name evidence="17" type="ORF">GOQ27_15890</name>
</gene>
<dbReference type="RefSeq" id="WP_203367862.1">
    <property type="nucleotide sequence ID" value="NZ_WSFT01000053.1"/>
</dbReference>
<evidence type="ECO:0000313" key="18">
    <source>
        <dbReference type="Proteomes" id="UP000724672"/>
    </source>
</evidence>
<organism evidence="17 18">
    <name type="scientific">Anaeromonas frigoriresistens</name>
    <dbReference type="NCBI Taxonomy" id="2683708"/>
    <lineage>
        <taxon>Bacteria</taxon>
        <taxon>Bacillati</taxon>
        <taxon>Bacillota</taxon>
        <taxon>Tissierellia</taxon>
        <taxon>Tissierellales</taxon>
        <taxon>Thermohalobacteraceae</taxon>
        <taxon>Anaeromonas</taxon>
    </lineage>
</organism>
<dbReference type="Pfam" id="PF00768">
    <property type="entry name" value="Peptidase_S11"/>
    <property type="match status" value="1"/>
</dbReference>
<evidence type="ECO:0000256" key="6">
    <source>
        <dbReference type="ARBA" id="ARBA00022670"/>
    </source>
</evidence>
<evidence type="ECO:0000256" key="2">
    <source>
        <dbReference type="ARBA" id="ARBA00004752"/>
    </source>
</evidence>